<keyword evidence="14 18" id="KW-1015">Disulfide bond</keyword>
<evidence type="ECO:0000256" key="5">
    <source>
        <dbReference type="ARBA" id="ARBA00022519"/>
    </source>
</evidence>
<evidence type="ECO:0000256" key="3">
    <source>
        <dbReference type="ARBA" id="ARBA00022448"/>
    </source>
</evidence>
<proteinExistence type="inferred from homology"/>
<evidence type="ECO:0000313" key="22">
    <source>
        <dbReference type="Proteomes" id="UP000571554"/>
    </source>
</evidence>
<evidence type="ECO:0000256" key="15">
    <source>
        <dbReference type="ARBA" id="ARBA00023284"/>
    </source>
</evidence>
<keyword evidence="9 18" id="KW-0249">Electron transport</keyword>
<evidence type="ECO:0000256" key="2">
    <source>
        <dbReference type="ARBA" id="ARBA00007241"/>
    </source>
</evidence>
<keyword evidence="3 18" id="KW-0813">Transport</keyword>
<evidence type="ECO:0000256" key="11">
    <source>
        <dbReference type="ARBA" id="ARBA00023002"/>
    </source>
</evidence>
<evidence type="ECO:0000256" key="18">
    <source>
        <dbReference type="HAMAP-Rule" id="MF_00399"/>
    </source>
</evidence>
<dbReference type="InterPro" id="IPR022910">
    <property type="entry name" value="Thiol_diS_interchange_DbsD"/>
</dbReference>
<comment type="function">
    <text evidence="18">Required to facilitate the formation of correct disulfide bonds in some periplasmic proteins and for the assembly of the periplasmic c-type cytochromes. Acts by transferring electrons from cytoplasmic thioredoxin to the periplasm. This transfer involves a cascade of disulfide bond formation and reduction steps.</text>
</comment>
<keyword evidence="6 18" id="KW-0812">Transmembrane</keyword>
<dbReference type="Proteomes" id="UP000571554">
    <property type="component" value="Unassembled WGS sequence"/>
</dbReference>
<keyword evidence="7 18" id="KW-0732">Signal</keyword>
<dbReference type="GO" id="GO:0047134">
    <property type="term" value="F:protein-disulfide reductase [NAD(P)H] activity"/>
    <property type="evidence" value="ECO:0007669"/>
    <property type="project" value="UniProtKB-UniRule"/>
</dbReference>
<keyword evidence="4 18" id="KW-1003">Cell membrane</keyword>
<dbReference type="PROSITE" id="PS51352">
    <property type="entry name" value="THIOREDOXIN_2"/>
    <property type="match status" value="1"/>
</dbReference>
<gene>
    <name evidence="18" type="primary">dsbD</name>
    <name evidence="21" type="ORF">F4827_005361</name>
</gene>
<feature type="transmembrane region" description="Helical" evidence="18">
    <location>
        <begin position="363"/>
        <end position="391"/>
    </location>
</feature>
<keyword evidence="11 18" id="KW-0560">Oxidoreductase</keyword>
<dbReference type="Pfam" id="PF11412">
    <property type="entry name" value="DsbD_N"/>
    <property type="match status" value="1"/>
</dbReference>
<dbReference type="InterPro" id="IPR017937">
    <property type="entry name" value="Thioredoxin_CS"/>
</dbReference>
<dbReference type="PANTHER" id="PTHR32234:SF0">
    <property type="entry name" value="THIOL:DISULFIDE INTERCHANGE PROTEIN DSBD"/>
    <property type="match status" value="1"/>
</dbReference>
<dbReference type="Gene3D" id="3.40.30.10">
    <property type="entry name" value="Glutaredoxin"/>
    <property type="match status" value="1"/>
</dbReference>
<feature type="signal peptide" evidence="18">
    <location>
        <begin position="1"/>
        <end position="39"/>
    </location>
</feature>
<dbReference type="InterPro" id="IPR028250">
    <property type="entry name" value="DsbDN"/>
</dbReference>
<dbReference type="EC" id="1.8.1.8" evidence="18"/>
<feature type="transmembrane region" description="Helical" evidence="18">
    <location>
        <begin position="427"/>
        <end position="445"/>
    </location>
</feature>
<feature type="transmembrane region" description="Helical" evidence="18">
    <location>
        <begin position="247"/>
        <end position="271"/>
    </location>
</feature>
<keyword evidence="13 18" id="KW-0472">Membrane</keyword>
<dbReference type="SUPFAM" id="SSF74863">
    <property type="entry name" value="Thiol:disulfide interchange protein DsbD, N-terminal domain (DsbD-alpha)"/>
    <property type="match status" value="1"/>
</dbReference>
<feature type="compositionally biased region" description="Polar residues" evidence="19">
    <location>
        <begin position="655"/>
        <end position="666"/>
    </location>
</feature>
<dbReference type="GO" id="GO:0009055">
    <property type="term" value="F:electron transfer activity"/>
    <property type="evidence" value="ECO:0007669"/>
    <property type="project" value="UniProtKB-UniRule"/>
</dbReference>
<dbReference type="InterPro" id="IPR013766">
    <property type="entry name" value="Thioredoxin_domain"/>
</dbReference>
<dbReference type="Pfam" id="PF02683">
    <property type="entry name" value="DsbD_TM"/>
    <property type="match status" value="1"/>
</dbReference>
<evidence type="ECO:0000256" key="8">
    <source>
        <dbReference type="ARBA" id="ARBA00022748"/>
    </source>
</evidence>
<evidence type="ECO:0000256" key="19">
    <source>
        <dbReference type="SAM" id="MobiDB-lite"/>
    </source>
</evidence>
<organism evidence="21 22">
    <name type="scientific">Paraburkholderia bannensis</name>
    <dbReference type="NCBI Taxonomy" id="765414"/>
    <lineage>
        <taxon>Bacteria</taxon>
        <taxon>Pseudomonadati</taxon>
        <taxon>Pseudomonadota</taxon>
        <taxon>Betaproteobacteria</taxon>
        <taxon>Burkholderiales</taxon>
        <taxon>Burkholderiaceae</taxon>
        <taxon>Paraburkholderia</taxon>
    </lineage>
</organism>
<accession>A0A7W9WVA8</accession>
<feature type="disulfide bond" description="Redox-active" evidence="18">
    <location>
        <begin position="541"/>
        <end position="544"/>
    </location>
</feature>
<feature type="region of interest" description="Disordered" evidence="19">
    <location>
        <begin position="627"/>
        <end position="666"/>
    </location>
</feature>
<dbReference type="GO" id="GO:0017004">
    <property type="term" value="P:cytochrome complex assembly"/>
    <property type="evidence" value="ECO:0007669"/>
    <property type="project" value="UniProtKB-UniRule"/>
</dbReference>
<feature type="chain" id="PRO_5031637011" description="Thiol:disulfide interchange protein DsbD" evidence="18">
    <location>
        <begin position="40"/>
        <end position="666"/>
    </location>
</feature>
<dbReference type="InterPro" id="IPR012336">
    <property type="entry name" value="Thioredoxin-like_fold"/>
</dbReference>
<dbReference type="SUPFAM" id="SSF52833">
    <property type="entry name" value="Thioredoxin-like"/>
    <property type="match status" value="1"/>
</dbReference>
<evidence type="ECO:0000313" key="21">
    <source>
        <dbReference type="EMBL" id="MBB6105494.1"/>
    </source>
</evidence>
<keyword evidence="10 18" id="KW-1133">Transmembrane helix</keyword>
<evidence type="ECO:0000256" key="4">
    <source>
        <dbReference type="ARBA" id="ARBA00022475"/>
    </source>
</evidence>
<evidence type="ECO:0000256" key="1">
    <source>
        <dbReference type="ARBA" id="ARBA00004429"/>
    </source>
</evidence>
<feature type="transmembrane region" description="Helical" evidence="18">
    <location>
        <begin position="327"/>
        <end position="357"/>
    </location>
</feature>
<evidence type="ECO:0000256" key="7">
    <source>
        <dbReference type="ARBA" id="ARBA00022729"/>
    </source>
</evidence>
<dbReference type="Gene3D" id="2.60.40.1250">
    <property type="entry name" value="Thiol:disulfide interchange protein DsbD, N-terminal domain"/>
    <property type="match status" value="1"/>
</dbReference>
<dbReference type="GO" id="GO:0045454">
    <property type="term" value="P:cell redox homeostasis"/>
    <property type="evidence" value="ECO:0007669"/>
    <property type="project" value="TreeGrafter"/>
</dbReference>
<feature type="transmembrane region" description="Helical" evidence="18">
    <location>
        <begin position="403"/>
        <end position="421"/>
    </location>
</feature>
<dbReference type="RefSeq" id="WP_183728961.1">
    <property type="nucleotide sequence ID" value="NZ_JACHBW010000017.1"/>
</dbReference>
<comment type="similarity">
    <text evidence="2 18">Belongs to the thioredoxin family. DsbD subfamily.</text>
</comment>
<comment type="catalytic activity">
    <reaction evidence="16 18">
        <text>[protein]-dithiol + NAD(+) = [protein]-disulfide + NADH + H(+)</text>
        <dbReference type="Rhea" id="RHEA:18749"/>
        <dbReference type="Rhea" id="RHEA-COMP:10593"/>
        <dbReference type="Rhea" id="RHEA-COMP:10594"/>
        <dbReference type="ChEBI" id="CHEBI:15378"/>
        <dbReference type="ChEBI" id="CHEBI:29950"/>
        <dbReference type="ChEBI" id="CHEBI:50058"/>
        <dbReference type="ChEBI" id="CHEBI:57540"/>
        <dbReference type="ChEBI" id="CHEBI:57945"/>
        <dbReference type="EC" id="1.8.1.8"/>
    </reaction>
</comment>
<dbReference type="InterPro" id="IPR035671">
    <property type="entry name" value="DsbD_gamma"/>
</dbReference>
<feature type="disulfide bond" description="Redox-active" evidence="18">
    <location>
        <begin position="142"/>
        <end position="148"/>
    </location>
</feature>
<reference evidence="21 22" key="1">
    <citation type="submission" date="2020-08" db="EMBL/GenBank/DDBJ databases">
        <title>Above-ground endophytic microbial communities from plants in different locations in the United States.</title>
        <authorList>
            <person name="Frank C."/>
        </authorList>
    </citation>
    <scope>NUCLEOTIDE SEQUENCE [LARGE SCALE GENOMIC DNA]</scope>
    <source>
        <strain evidence="21 22">WP4_2_2</strain>
    </source>
</reference>
<feature type="transmembrane region" description="Helical" evidence="18">
    <location>
        <begin position="283"/>
        <end position="306"/>
    </location>
</feature>
<dbReference type="NCBIfam" id="NF001419">
    <property type="entry name" value="PRK00293.1"/>
    <property type="match status" value="1"/>
</dbReference>
<protein>
    <recommendedName>
        <fullName evidence="18">Thiol:disulfide interchange protein DsbD</fullName>
        <ecNumber evidence="18">1.8.1.8</ecNumber>
    </recommendedName>
    <alternativeName>
        <fullName evidence="18">Protein-disulfide reductase</fullName>
        <shortName evidence="18">Disulfide reductase</shortName>
    </alternativeName>
</protein>
<keyword evidence="5 18" id="KW-0997">Cell inner membrane</keyword>
<evidence type="ECO:0000259" key="20">
    <source>
        <dbReference type="PROSITE" id="PS51352"/>
    </source>
</evidence>
<evidence type="ECO:0000256" key="14">
    <source>
        <dbReference type="ARBA" id="ARBA00023157"/>
    </source>
</evidence>
<keyword evidence="15 18" id="KW-0676">Redox-active center</keyword>
<dbReference type="AlphaFoldDB" id="A0A7W9WVA8"/>
<feature type="domain" description="Thioredoxin" evidence="20">
    <location>
        <begin position="492"/>
        <end position="624"/>
    </location>
</feature>
<dbReference type="HAMAP" id="MF_00399">
    <property type="entry name" value="DbsD"/>
    <property type="match status" value="1"/>
</dbReference>
<dbReference type="InterPro" id="IPR036249">
    <property type="entry name" value="Thioredoxin-like_sf"/>
</dbReference>
<comment type="subcellular location">
    <subcellularLocation>
        <location evidence="1 18">Cell inner membrane</location>
        <topology evidence="1 18">Multi-pass membrane protein</topology>
    </subcellularLocation>
</comment>
<evidence type="ECO:0000256" key="9">
    <source>
        <dbReference type="ARBA" id="ARBA00022982"/>
    </source>
</evidence>
<dbReference type="CDD" id="cd02953">
    <property type="entry name" value="DsbDgamma"/>
    <property type="match status" value="1"/>
</dbReference>
<name>A0A7W9WVA8_9BURK</name>
<feature type="transmembrane region" description="Helical" evidence="18">
    <location>
        <begin position="457"/>
        <end position="478"/>
    </location>
</feature>
<evidence type="ECO:0000256" key="10">
    <source>
        <dbReference type="ARBA" id="ARBA00022989"/>
    </source>
</evidence>
<evidence type="ECO:0000256" key="16">
    <source>
        <dbReference type="ARBA" id="ARBA00047388"/>
    </source>
</evidence>
<evidence type="ECO:0000256" key="6">
    <source>
        <dbReference type="ARBA" id="ARBA00022692"/>
    </source>
</evidence>
<dbReference type="Pfam" id="PF13098">
    <property type="entry name" value="Thioredoxin_2"/>
    <property type="match status" value="1"/>
</dbReference>
<dbReference type="EMBL" id="JACHBW010000017">
    <property type="protein sequence ID" value="MBB6105494.1"/>
    <property type="molecule type" value="Genomic_DNA"/>
</dbReference>
<feature type="transmembrane region" description="Helical" evidence="18">
    <location>
        <begin position="202"/>
        <end position="235"/>
    </location>
</feature>
<keyword evidence="22" id="KW-1185">Reference proteome</keyword>
<evidence type="ECO:0000256" key="12">
    <source>
        <dbReference type="ARBA" id="ARBA00023027"/>
    </source>
</evidence>
<comment type="catalytic activity">
    <reaction evidence="17 18">
        <text>[protein]-dithiol + NADP(+) = [protein]-disulfide + NADPH + H(+)</text>
        <dbReference type="Rhea" id="RHEA:18753"/>
        <dbReference type="Rhea" id="RHEA-COMP:10593"/>
        <dbReference type="Rhea" id="RHEA-COMP:10594"/>
        <dbReference type="ChEBI" id="CHEBI:15378"/>
        <dbReference type="ChEBI" id="CHEBI:29950"/>
        <dbReference type="ChEBI" id="CHEBI:50058"/>
        <dbReference type="ChEBI" id="CHEBI:57783"/>
        <dbReference type="ChEBI" id="CHEBI:58349"/>
        <dbReference type="EC" id="1.8.1.8"/>
    </reaction>
</comment>
<feature type="compositionally biased region" description="Low complexity" evidence="19">
    <location>
        <begin position="641"/>
        <end position="654"/>
    </location>
</feature>
<evidence type="ECO:0000256" key="17">
    <source>
        <dbReference type="ARBA" id="ARBA00047804"/>
    </source>
</evidence>
<dbReference type="GO" id="GO:0005886">
    <property type="term" value="C:plasma membrane"/>
    <property type="evidence" value="ECO:0007669"/>
    <property type="project" value="UniProtKB-SubCell"/>
</dbReference>
<keyword evidence="8 18" id="KW-0201">Cytochrome c-type biogenesis</keyword>
<sequence length="666" mass="68933" precursor="true">MSNRFDRRLRSAPYASFLSLLALIGCLLPLLFGAAPAHADDDFLPPDQAFTFSASEEPGTVNVHFKIADGYYMYRERFAFAVRNVANGGTATLGDAQIPHGHVKFDATFNKNVETYRNELTIHVPVKSASGAFDLAVTSQGCADAGICYPPAEHVYHVSGAALQAAGAAATAATQSAPGSGQPWYERATSADYAQSLLQGGGFFAVVGLYFVAGMVLSLLPCSYPMIPILSAIIVGEGAKVTRTRGFALSFVYVLGMALVYTVLGIAAALVGQSLGAWLQNPWVLGVFALLLTAFAVMLIAGYDVALPQRWQDGASRASQGRSGGKFVAVGVMGALSALVVGACMTAPLFAVLAFIAHTGNALLGGAALFAMGIGLGVPLMILGLGAGTLLPRAGTWMDGVKVFFGVVLLAAALWIVWPVLGATAQMLLAALWLLLAAAALGLFTPNAGGANVWRRLGRGVGAALAIWGATLIVGLAAGSTDPLRPLAVLAGHEGSAASSQGAAAQADALSFAPVRSSAQLDAALKTAGKPSMLDFYADWCVSCKEMEKFTFSDPRVQTRLAQLGLLRADVTANSSDDQALLKRFGLFGPPGIIFFDQKGDEVLRVVGYENADKFLERLTRVAASGAEAPGVATPGVATQTPSASTLPALPASSRSNLLNPSGGQS</sequence>
<dbReference type="PROSITE" id="PS51257">
    <property type="entry name" value="PROKAR_LIPOPROTEIN"/>
    <property type="match status" value="1"/>
</dbReference>
<dbReference type="PANTHER" id="PTHR32234">
    <property type="entry name" value="THIOL:DISULFIDE INTERCHANGE PROTEIN DSBD"/>
    <property type="match status" value="1"/>
</dbReference>
<comment type="caution">
    <text evidence="21">The sequence shown here is derived from an EMBL/GenBank/DDBJ whole genome shotgun (WGS) entry which is preliminary data.</text>
</comment>
<dbReference type="InterPro" id="IPR036929">
    <property type="entry name" value="DsbDN_sf"/>
</dbReference>
<dbReference type="PROSITE" id="PS00194">
    <property type="entry name" value="THIOREDOXIN_1"/>
    <property type="match status" value="1"/>
</dbReference>
<keyword evidence="12 18" id="KW-0520">NAD</keyword>
<evidence type="ECO:0000256" key="13">
    <source>
        <dbReference type="ARBA" id="ARBA00023136"/>
    </source>
</evidence>
<dbReference type="InterPro" id="IPR003834">
    <property type="entry name" value="Cyt_c_assmbl_TM_dom"/>
</dbReference>
<feature type="disulfide bond" description="Redox-active" evidence="18">
    <location>
        <begin position="222"/>
        <end position="344"/>
    </location>
</feature>